<dbReference type="KEGG" id="xbo:XBJ1_0436"/>
<evidence type="ECO:0000313" key="2">
    <source>
        <dbReference type="Proteomes" id="UP000002045"/>
    </source>
</evidence>
<organism evidence="1 2">
    <name type="scientific">Xenorhabdus bovienii (strain SS-2004)</name>
    <name type="common">Xenorhabdus nematophila subsp. bovienii</name>
    <dbReference type="NCBI Taxonomy" id="406818"/>
    <lineage>
        <taxon>Bacteria</taxon>
        <taxon>Pseudomonadati</taxon>
        <taxon>Pseudomonadota</taxon>
        <taxon>Gammaproteobacteria</taxon>
        <taxon>Enterobacterales</taxon>
        <taxon>Morganellaceae</taxon>
        <taxon>Xenorhabdus</taxon>
    </lineage>
</organism>
<sequence>MNNLLSIMSFYSKTFMAISFIFQVAAAMQPEIYRVYIADIKFVDYSTNLNIGAKC</sequence>
<reference evidence="1" key="1">
    <citation type="journal article" date="2011" name="PLoS ONE">
        <title>The entomopathogenic bacterial endosymbionts xenorhabdus and photorhabdus: convergent lifestyles from divergent genomes.</title>
        <authorList>
            <person name="Chaston J.M."/>
            <person name="Suen G."/>
            <person name="Tucker S.L."/>
            <person name="Andersen A.W."/>
            <person name="Bhasin A."/>
            <person name="Bode E."/>
            <person name="Bode H.B."/>
            <person name="Brachmann A.O."/>
            <person name="Cowles C.E."/>
            <person name="Cowles K.N."/>
            <person name="Darby C."/>
            <person name="de Leon L."/>
            <person name="Drace K."/>
            <person name="Du Z."/>
            <person name="Givaudan A."/>
            <person name="Herbert Tran E.E."/>
            <person name="Jewell K.A."/>
            <person name="Knack J.J."/>
            <person name="Krasomil-Osterfeld K.C."/>
            <person name="Kukor R."/>
            <person name="Lanois A."/>
            <person name="Latreille P."/>
            <person name="Leimgruber N.K."/>
            <person name="Lipke C.M."/>
            <person name="Liu R."/>
            <person name="Lu X."/>
            <person name="Martens E.C."/>
            <person name="Marri P.R."/>
            <person name="Medigue C."/>
            <person name="Menard M.L."/>
            <person name="Miller N.M."/>
            <person name="Morales-Soto N."/>
            <person name="Norton S."/>
            <person name="Ogier J.C."/>
            <person name="Orchard S.S."/>
            <person name="Park D."/>
            <person name="Park Y."/>
            <person name="Qurollo B.A."/>
            <person name="Sugar D.R."/>
            <person name="Richards G.R."/>
            <person name="Rouy Z."/>
            <person name="Slominski B."/>
            <person name="Slominski K."/>
            <person name="Snyder H."/>
            <person name="Tjaden B.C."/>
            <person name="van der Hoeven R."/>
            <person name="Welch R.D."/>
            <person name="Wheeler C."/>
            <person name="Xiang B."/>
            <person name="Barbazuk B."/>
            <person name="Gaudriault S."/>
            <person name="Goodner B."/>
            <person name="Slater S.C."/>
            <person name="Forst S."/>
            <person name="Goldman B.S."/>
            <person name="Goodrich-Blair H."/>
        </authorList>
    </citation>
    <scope>NUCLEOTIDE SEQUENCE [LARGE SCALE GENOMIC DNA]</scope>
    <source>
        <strain evidence="1">SS-2004</strain>
    </source>
</reference>
<dbReference type="HOGENOM" id="CLU_3031424_0_0_6"/>
<dbReference type="STRING" id="406818.XBJ1_0436"/>
<protein>
    <submittedName>
        <fullName evidence="1">Uncharacterized protein</fullName>
    </submittedName>
</protein>
<gene>
    <name evidence="1" type="ordered locus">XBJ1_0436</name>
</gene>
<dbReference type="EMBL" id="FN667741">
    <property type="protein sequence ID" value="CBJ79586.1"/>
    <property type="molecule type" value="Genomic_DNA"/>
</dbReference>
<dbReference type="AlphaFoldDB" id="D3UZ58"/>
<dbReference type="Proteomes" id="UP000002045">
    <property type="component" value="Chromosome"/>
</dbReference>
<accession>D3UZ58</accession>
<evidence type="ECO:0000313" key="1">
    <source>
        <dbReference type="EMBL" id="CBJ79586.1"/>
    </source>
</evidence>
<proteinExistence type="predicted"/>
<name>D3UZ58_XENBS</name>